<accession>C0NKY8</accession>
<dbReference type="GeneID" id="69036834"/>
<dbReference type="InParanoid" id="C0NKY8"/>
<dbReference type="EMBL" id="GG663366">
    <property type="protein sequence ID" value="EEH08529.1"/>
    <property type="molecule type" value="Genomic_DNA"/>
</dbReference>
<evidence type="ECO:0000256" key="1">
    <source>
        <dbReference type="SAM" id="MobiDB-lite"/>
    </source>
</evidence>
<sequence>MDCSGGMGYGRGQHPQRVVFVGCCATHVPDSRQGIPVPSPEMTILQTILVRIREVSYRRMWPNVAVIEMAVNLGDRQARGSWWTLRVFHGNHIVRVDRMENNSSDSGGCPESEDSVKPGPLVRE</sequence>
<evidence type="ECO:0000313" key="2">
    <source>
        <dbReference type="EMBL" id="EEH08529.1"/>
    </source>
</evidence>
<protein>
    <submittedName>
        <fullName evidence="2">Uncharacterized protein</fullName>
    </submittedName>
</protein>
<dbReference type="HOGENOM" id="CLU_2003260_0_0_1"/>
<proteinExistence type="predicted"/>
<keyword evidence="3" id="KW-1185">Reference proteome</keyword>
<dbReference type="AlphaFoldDB" id="C0NKY8"/>
<organism evidence="2 3">
    <name type="scientific">Ajellomyces capsulatus (strain G186AR / H82 / ATCC MYA-2454 / RMSCC 2432)</name>
    <name type="common">Darling's disease fungus</name>
    <name type="synonym">Histoplasma capsulatum</name>
    <dbReference type="NCBI Taxonomy" id="447093"/>
    <lineage>
        <taxon>Eukaryota</taxon>
        <taxon>Fungi</taxon>
        <taxon>Dikarya</taxon>
        <taxon>Ascomycota</taxon>
        <taxon>Pezizomycotina</taxon>
        <taxon>Eurotiomycetes</taxon>
        <taxon>Eurotiomycetidae</taxon>
        <taxon>Onygenales</taxon>
        <taxon>Ajellomycetaceae</taxon>
        <taxon>Histoplasma</taxon>
    </lineage>
</organism>
<gene>
    <name evidence="2" type="ORF">HCBG_03818</name>
</gene>
<evidence type="ECO:0000313" key="3">
    <source>
        <dbReference type="Proteomes" id="UP000001631"/>
    </source>
</evidence>
<reference evidence="2" key="1">
    <citation type="submission" date="2009-02" db="EMBL/GenBank/DDBJ databases">
        <title>The Genome Sequence of Ajellomyces capsulatus strain G186AR.</title>
        <authorList>
            <consortium name="The Broad Institute Genome Sequencing Platform"/>
            <person name="Champion M."/>
            <person name="Cuomo C."/>
            <person name="Ma L.-J."/>
            <person name="Henn M.R."/>
            <person name="Sil A."/>
            <person name="Goldman B."/>
            <person name="Young S.K."/>
            <person name="Kodira C.D."/>
            <person name="Zeng Q."/>
            <person name="Koehrsen M."/>
            <person name="Alvarado L."/>
            <person name="Berlin A."/>
            <person name="Borenstein D."/>
            <person name="Chen Z."/>
            <person name="Engels R."/>
            <person name="Freedman E."/>
            <person name="Gellesch M."/>
            <person name="Goldberg J."/>
            <person name="Griggs A."/>
            <person name="Gujja S."/>
            <person name="Heiman D."/>
            <person name="Hepburn T."/>
            <person name="Howarth C."/>
            <person name="Jen D."/>
            <person name="Larson L."/>
            <person name="Lewis B."/>
            <person name="Mehta T."/>
            <person name="Park D."/>
            <person name="Pearson M."/>
            <person name="Roberts A."/>
            <person name="Saif S."/>
            <person name="Shea T."/>
            <person name="Shenoy N."/>
            <person name="Sisk P."/>
            <person name="Stolte C."/>
            <person name="Sykes S."/>
            <person name="Walk T."/>
            <person name="White J."/>
            <person name="Yandava C."/>
            <person name="Klein B."/>
            <person name="McEwen J.G."/>
            <person name="Puccia R."/>
            <person name="Goldman G.H."/>
            <person name="Felipe M.S."/>
            <person name="Nino-Vega G."/>
            <person name="San-Blas G."/>
            <person name="Taylor J."/>
            <person name="Mendoza L."/>
            <person name="Galagan J."/>
            <person name="Nusbaum C."/>
            <person name="Birren B."/>
        </authorList>
    </citation>
    <scope>NUCLEOTIDE SEQUENCE</scope>
    <source>
        <strain evidence="2">G186AR</strain>
    </source>
</reference>
<feature type="region of interest" description="Disordered" evidence="1">
    <location>
        <begin position="99"/>
        <end position="124"/>
    </location>
</feature>
<name>C0NKY8_AJECG</name>
<dbReference type="Proteomes" id="UP000001631">
    <property type="component" value="Unassembled WGS sequence"/>
</dbReference>
<dbReference type="RefSeq" id="XP_045289010.1">
    <property type="nucleotide sequence ID" value="XM_045430867.1"/>
</dbReference>